<dbReference type="OrthoDB" id="6079689at2759"/>
<evidence type="ECO:0000256" key="1">
    <source>
        <dbReference type="ARBA" id="ARBA00009275"/>
    </source>
</evidence>
<dbReference type="GO" id="GO:0008296">
    <property type="term" value="F:3'-5'-DNA exonuclease activity"/>
    <property type="evidence" value="ECO:0007669"/>
    <property type="project" value="TreeGrafter"/>
</dbReference>
<dbReference type="Proteomes" id="UP000077266">
    <property type="component" value="Unassembled WGS sequence"/>
</dbReference>
<dbReference type="PANTHER" id="PTHR10060:SF15">
    <property type="entry name" value="DEOXYRIBONUCLEASE TATDN1"/>
    <property type="match status" value="1"/>
</dbReference>
<gene>
    <name evidence="6" type="ORF">EXIGLDRAFT_713214</name>
</gene>
<keyword evidence="7" id="KW-1185">Reference proteome</keyword>
<dbReference type="FunCoup" id="A0A165CUJ0">
    <property type="interactions" value="270"/>
</dbReference>
<dbReference type="GO" id="GO:0046872">
    <property type="term" value="F:metal ion binding"/>
    <property type="evidence" value="ECO:0007669"/>
    <property type="project" value="UniProtKB-KW"/>
</dbReference>
<accession>A0A165CUJ0</accession>
<dbReference type="PROSITE" id="PS01091">
    <property type="entry name" value="TATD_3"/>
    <property type="match status" value="1"/>
</dbReference>
<sequence>MSAEAEPSAFLERLKFIVNLTDPVFRGIYHGHKKHDDDMHAVLERAQNAGVKSMIITGTSLSESREAVRLAKEFGFFCTVGCHPIRSREFETFEGGPVAYLQELDDLIRENLEGRGRVVAIGECGLDYDRLQFSSMEAQKQFFRMQVGLAKKYRLPLFLHSRNAHADFVRILREQGFGTDGGRDLGGKGGVVHSFTGTKDEVVELDSMGFHFSVNGCGMKTSENVEALKAIPRDRLMLETDAPWCACTRTHASKVYLDSLPDDARAVYLPAAVRAERFTAGKAVKGRNEPCAVGAVAWAVAGALGTSVEEAGGRAWATTVGLFGIEETETEL</sequence>
<dbReference type="Pfam" id="PF01026">
    <property type="entry name" value="TatD_DNase"/>
    <property type="match status" value="1"/>
</dbReference>
<dbReference type="STRING" id="1314781.A0A165CUJ0"/>
<dbReference type="SUPFAM" id="SSF51556">
    <property type="entry name" value="Metallo-dependent hydrolases"/>
    <property type="match status" value="1"/>
</dbReference>
<evidence type="ECO:0000256" key="2">
    <source>
        <dbReference type="ARBA" id="ARBA00022722"/>
    </source>
</evidence>
<feature type="binding site" evidence="5">
    <location>
        <position position="30"/>
    </location>
    <ligand>
        <name>a divalent metal cation</name>
        <dbReference type="ChEBI" id="CHEBI:60240"/>
        <label>1</label>
    </ligand>
</feature>
<dbReference type="AlphaFoldDB" id="A0A165CUJ0"/>
<evidence type="ECO:0000313" key="7">
    <source>
        <dbReference type="Proteomes" id="UP000077266"/>
    </source>
</evidence>
<evidence type="ECO:0000256" key="3">
    <source>
        <dbReference type="ARBA" id="ARBA00022723"/>
    </source>
</evidence>
<dbReference type="InterPro" id="IPR001130">
    <property type="entry name" value="TatD-like"/>
</dbReference>
<feature type="binding site" evidence="5">
    <location>
        <position position="193"/>
    </location>
    <ligand>
        <name>a divalent metal cation</name>
        <dbReference type="ChEBI" id="CHEBI:60240"/>
        <label>2</label>
    </ligand>
</feature>
<evidence type="ECO:0000313" key="6">
    <source>
        <dbReference type="EMBL" id="KZV83150.1"/>
    </source>
</evidence>
<reference evidence="6 7" key="1">
    <citation type="journal article" date="2016" name="Mol. Biol. Evol.">
        <title>Comparative Genomics of Early-Diverging Mushroom-Forming Fungi Provides Insights into the Origins of Lignocellulose Decay Capabilities.</title>
        <authorList>
            <person name="Nagy L.G."/>
            <person name="Riley R."/>
            <person name="Tritt A."/>
            <person name="Adam C."/>
            <person name="Daum C."/>
            <person name="Floudas D."/>
            <person name="Sun H."/>
            <person name="Yadav J.S."/>
            <person name="Pangilinan J."/>
            <person name="Larsson K.H."/>
            <person name="Matsuura K."/>
            <person name="Barry K."/>
            <person name="Labutti K."/>
            <person name="Kuo R."/>
            <person name="Ohm R.A."/>
            <person name="Bhattacharya S.S."/>
            <person name="Shirouzu T."/>
            <person name="Yoshinaga Y."/>
            <person name="Martin F.M."/>
            <person name="Grigoriev I.V."/>
            <person name="Hibbett D.S."/>
        </authorList>
    </citation>
    <scope>NUCLEOTIDE SEQUENCE [LARGE SCALE GENOMIC DNA]</scope>
    <source>
        <strain evidence="6 7">HHB12029</strain>
    </source>
</reference>
<comment type="similarity">
    <text evidence="1">Belongs to the metallo-dependent hydrolases superfamily. TatD-type hydrolase family.</text>
</comment>
<feature type="binding site" evidence="5">
    <location>
        <position position="160"/>
    </location>
    <ligand>
        <name>a divalent metal cation</name>
        <dbReference type="ChEBI" id="CHEBI:60240"/>
        <label>2</label>
    </ligand>
</feature>
<organism evidence="6 7">
    <name type="scientific">Exidia glandulosa HHB12029</name>
    <dbReference type="NCBI Taxonomy" id="1314781"/>
    <lineage>
        <taxon>Eukaryota</taxon>
        <taxon>Fungi</taxon>
        <taxon>Dikarya</taxon>
        <taxon>Basidiomycota</taxon>
        <taxon>Agaricomycotina</taxon>
        <taxon>Agaricomycetes</taxon>
        <taxon>Auriculariales</taxon>
        <taxon>Exidiaceae</taxon>
        <taxon>Exidia</taxon>
    </lineage>
</organism>
<dbReference type="InterPro" id="IPR018228">
    <property type="entry name" value="DNase_TatD-rel_CS"/>
</dbReference>
<name>A0A165CUJ0_EXIGL</name>
<evidence type="ECO:0000256" key="4">
    <source>
        <dbReference type="ARBA" id="ARBA00022801"/>
    </source>
</evidence>
<dbReference type="InParanoid" id="A0A165CUJ0"/>
<dbReference type="GO" id="GO:0005829">
    <property type="term" value="C:cytosol"/>
    <property type="evidence" value="ECO:0007669"/>
    <property type="project" value="TreeGrafter"/>
</dbReference>
<dbReference type="EMBL" id="KV426286">
    <property type="protein sequence ID" value="KZV83150.1"/>
    <property type="molecule type" value="Genomic_DNA"/>
</dbReference>
<protein>
    <submittedName>
        <fullName evidence="6">Mg-dependent DNase</fullName>
    </submittedName>
</protein>
<evidence type="ECO:0000256" key="5">
    <source>
        <dbReference type="PIRSR" id="PIRSR005902-1"/>
    </source>
</evidence>
<dbReference type="InterPro" id="IPR032466">
    <property type="entry name" value="Metal_Hydrolase"/>
</dbReference>
<dbReference type="Gene3D" id="3.20.20.140">
    <property type="entry name" value="Metal-dependent hydrolases"/>
    <property type="match status" value="1"/>
</dbReference>
<dbReference type="CDD" id="cd01310">
    <property type="entry name" value="TatD_DNAse"/>
    <property type="match status" value="1"/>
</dbReference>
<feature type="binding site" evidence="5">
    <location>
        <position position="123"/>
    </location>
    <ligand>
        <name>a divalent metal cation</name>
        <dbReference type="ChEBI" id="CHEBI:60240"/>
        <label>1</label>
    </ligand>
</feature>
<dbReference type="PANTHER" id="PTHR10060">
    <property type="entry name" value="TATD FAMILY DEOXYRIBONUCLEASE"/>
    <property type="match status" value="1"/>
</dbReference>
<feature type="binding site" evidence="5">
    <location>
        <position position="241"/>
    </location>
    <ligand>
        <name>a divalent metal cation</name>
        <dbReference type="ChEBI" id="CHEBI:60240"/>
        <label>1</label>
    </ligand>
</feature>
<dbReference type="PIRSF" id="PIRSF005902">
    <property type="entry name" value="DNase_TatD"/>
    <property type="match status" value="1"/>
</dbReference>
<dbReference type="InterPro" id="IPR050891">
    <property type="entry name" value="TatD-type_Hydrolase"/>
</dbReference>
<keyword evidence="2" id="KW-0540">Nuclease</keyword>
<keyword evidence="4" id="KW-0378">Hydrolase</keyword>
<keyword evidence="3 5" id="KW-0479">Metal-binding</keyword>
<proteinExistence type="inferred from homology"/>